<dbReference type="OrthoDB" id="2102561at2759"/>
<dbReference type="GeneID" id="4621445"/>
<reference evidence="6" key="2">
    <citation type="journal article" date="2013" name="G3 (Bethesda)">
        <title>Genomes of Ashbya fungi isolated from insects reveal four mating-type loci, numerous translocations, lack of transposons, and distinct gene duplications.</title>
        <authorList>
            <person name="Dietrich F.S."/>
            <person name="Voegeli S."/>
            <person name="Kuo S."/>
            <person name="Philippsen P."/>
        </authorList>
    </citation>
    <scope>GENOME REANNOTATION</scope>
    <source>
        <strain evidence="6">ATCC 10895 / CBS 109.51 / FGSC 9923 / NRRL Y-1056</strain>
    </source>
</reference>
<dbReference type="GO" id="GO:0019433">
    <property type="term" value="P:triglyceride catabolic process"/>
    <property type="evidence" value="ECO:0000318"/>
    <property type="project" value="GO_Central"/>
</dbReference>
<dbReference type="PRINTS" id="PR00081">
    <property type="entry name" value="GDHRDH"/>
</dbReference>
<dbReference type="Gene3D" id="3.40.50.720">
    <property type="entry name" value="NAD(P)-binding Rossmann-like Domain"/>
    <property type="match status" value="1"/>
</dbReference>
<dbReference type="OMA" id="GGTPDWF"/>
<dbReference type="PROSITE" id="PS00061">
    <property type="entry name" value="ADH_SHORT"/>
    <property type="match status" value="1"/>
</dbReference>
<gene>
    <name evidence="5" type="ORF">AGOS_AER373C</name>
</gene>
<dbReference type="GO" id="GO:0004806">
    <property type="term" value="F:triacylglycerol lipase activity"/>
    <property type="evidence" value="ECO:0000318"/>
    <property type="project" value="GO_Central"/>
</dbReference>
<dbReference type="PANTHER" id="PTHR44169">
    <property type="entry name" value="NADPH-DEPENDENT 1-ACYLDIHYDROXYACETONE PHOSPHATE REDUCTASE"/>
    <property type="match status" value="1"/>
</dbReference>
<dbReference type="CDD" id="cd05374">
    <property type="entry name" value="17beta-HSD-like_SDR_c"/>
    <property type="match status" value="1"/>
</dbReference>
<dbReference type="InterPro" id="IPR020904">
    <property type="entry name" value="Sc_DH/Rdtase_CS"/>
</dbReference>
<dbReference type="eggNOG" id="KOG1209">
    <property type="taxonomic scope" value="Eukaryota"/>
</dbReference>
<evidence type="ECO:0000313" key="5">
    <source>
        <dbReference type="EMBL" id="AAS53053.1"/>
    </source>
</evidence>
<comment type="similarity">
    <text evidence="1 4">Belongs to the short-chain dehydrogenases/reductases (SDR) family.</text>
</comment>
<dbReference type="HOGENOM" id="CLU_010194_2_9_1"/>
<evidence type="ECO:0000256" key="4">
    <source>
        <dbReference type="RuleBase" id="RU000363"/>
    </source>
</evidence>
<dbReference type="GO" id="GO:0006654">
    <property type="term" value="P:phosphatidic acid biosynthetic process"/>
    <property type="evidence" value="ECO:0000318"/>
    <property type="project" value="GO_Central"/>
</dbReference>
<evidence type="ECO:0000256" key="1">
    <source>
        <dbReference type="ARBA" id="ARBA00006484"/>
    </source>
</evidence>
<dbReference type="PRINTS" id="PR00080">
    <property type="entry name" value="SDRFAMILY"/>
</dbReference>
<proteinExistence type="inferred from homology"/>
<accession>Q755Z4</accession>
<sequence>MQSSNKESLLPAEAKVVLVTGASSGIGYELTKELANRGYVVYAAARSIEPIEALRDKCGPEKVIPVQLDVTDEEQVTKLRRRMSKEIPGGKLHALFNNAGQSCTMPAVDVTPEMIEKCFRVNVFAPMNITREFAPLLIRAHGTIVFTGSLAGIIPFPFGSVYSATKAAVHQYARVLHLELKPFGVRVINAVTGGVATNIADTRPLPKSSVYNFAEGKAAFAERQRMASRSSPMPAPVYARKLVSDLESSDDPLNVYRGHLATVLSWLELLLPHKVLEWGLNKAFGLFPVYDALEARKRKD</sequence>
<dbReference type="RefSeq" id="NP_985229.1">
    <property type="nucleotide sequence ID" value="NM_210583.1"/>
</dbReference>
<reference evidence="5 6" key="1">
    <citation type="journal article" date="2004" name="Science">
        <title>The Ashbya gossypii genome as a tool for mapping the ancient Saccharomyces cerevisiae genome.</title>
        <authorList>
            <person name="Dietrich F.S."/>
            <person name="Voegeli S."/>
            <person name="Brachat S."/>
            <person name="Lerch A."/>
            <person name="Gates K."/>
            <person name="Steiner S."/>
            <person name="Mohr C."/>
            <person name="Pohlmann R."/>
            <person name="Luedi P."/>
            <person name="Choi S."/>
            <person name="Wing R.A."/>
            <person name="Flavier A."/>
            <person name="Gaffney T.D."/>
            <person name="Philippsen P."/>
        </authorList>
    </citation>
    <scope>NUCLEOTIDE SEQUENCE [LARGE SCALE GENOMIC DNA]</scope>
    <source>
        <strain evidence="6">ATCC 10895 / CBS 109.51 / FGSC 9923 / NRRL Y-1056</strain>
    </source>
</reference>
<dbReference type="GO" id="GO:0000140">
    <property type="term" value="F:acylglycerone-phosphate reductase (NADP+) activity"/>
    <property type="evidence" value="ECO:0000318"/>
    <property type="project" value="GO_Central"/>
</dbReference>
<dbReference type="InterPro" id="IPR002347">
    <property type="entry name" value="SDR_fam"/>
</dbReference>
<dbReference type="EMBL" id="AE016818">
    <property type="protein sequence ID" value="AAS53053.1"/>
    <property type="molecule type" value="Genomic_DNA"/>
</dbReference>
<keyword evidence="3" id="KW-0560">Oxidoreductase</keyword>
<evidence type="ECO:0000256" key="3">
    <source>
        <dbReference type="ARBA" id="ARBA00023002"/>
    </source>
</evidence>
<dbReference type="PANTHER" id="PTHR44169:SF6">
    <property type="entry name" value="NADPH-DEPENDENT 1-ACYLDIHYDROXYACETONE PHOSPHATE REDUCTASE"/>
    <property type="match status" value="1"/>
</dbReference>
<dbReference type="InterPro" id="IPR036291">
    <property type="entry name" value="NAD(P)-bd_dom_sf"/>
</dbReference>
<protein>
    <submittedName>
        <fullName evidence="5">AER373Cp</fullName>
    </submittedName>
</protein>
<organism evidence="5 6">
    <name type="scientific">Eremothecium gossypii (strain ATCC 10895 / CBS 109.51 / FGSC 9923 / NRRL Y-1056)</name>
    <name type="common">Yeast</name>
    <name type="synonym">Ashbya gossypii</name>
    <dbReference type="NCBI Taxonomy" id="284811"/>
    <lineage>
        <taxon>Eukaryota</taxon>
        <taxon>Fungi</taxon>
        <taxon>Dikarya</taxon>
        <taxon>Ascomycota</taxon>
        <taxon>Saccharomycotina</taxon>
        <taxon>Saccharomycetes</taxon>
        <taxon>Saccharomycetales</taxon>
        <taxon>Saccharomycetaceae</taxon>
        <taxon>Eremothecium</taxon>
    </lineage>
</organism>
<dbReference type="GO" id="GO:0005811">
    <property type="term" value="C:lipid droplet"/>
    <property type="evidence" value="ECO:0000318"/>
    <property type="project" value="GO_Central"/>
</dbReference>
<dbReference type="SUPFAM" id="SSF51735">
    <property type="entry name" value="NAD(P)-binding Rossmann-fold domains"/>
    <property type="match status" value="1"/>
</dbReference>
<dbReference type="FunFam" id="3.40.50.720:FF:000261">
    <property type="entry name" value="NADPH-dependent 1-acyldihydroxyacetone phosphate reductase"/>
    <property type="match status" value="1"/>
</dbReference>
<dbReference type="FunCoup" id="Q755Z4">
    <property type="interactions" value="255"/>
</dbReference>
<name>Q755Z4_EREGS</name>
<keyword evidence="2" id="KW-0521">NADP</keyword>
<dbReference type="InParanoid" id="Q755Z4"/>
<keyword evidence="6" id="KW-1185">Reference proteome</keyword>
<dbReference type="AlphaFoldDB" id="Q755Z4"/>
<dbReference type="KEGG" id="ago:AGOS_AER373C"/>
<dbReference type="Proteomes" id="UP000000591">
    <property type="component" value="Chromosome V"/>
</dbReference>
<evidence type="ECO:0000256" key="2">
    <source>
        <dbReference type="ARBA" id="ARBA00022857"/>
    </source>
</evidence>
<evidence type="ECO:0000313" key="6">
    <source>
        <dbReference type="Proteomes" id="UP000000591"/>
    </source>
</evidence>
<dbReference type="STRING" id="284811.Q755Z4"/>
<dbReference type="Pfam" id="PF00106">
    <property type="entry name" value="adh_short"/>
    <property type="match status" value="1"/>
</dbReference>
<dbReference type="GO" id="GO:0005783">
    <property type="term" value="C:endoplasmic reticulum"/>
    <property type="evidence" value="ECO:0000318"/>
    <property type="project" value="GO_Central"/>
</dbReference>